<keyword evidence="3" id="KW-1185">Reference proteome</keyword>
<proteinExistence type="predicted"/>
<accession>A0A4R7EV64</accession>
<dbReference type="EMBL" id="SOAG01000022">
    <property type="protein sequence ID" value="TDS55297.1"/>
    <property type="molecule type" value="Genomic_DNA"/>
</dbReference>
<evidence type="ECO:0000313" key="2">
    <source>
        <dbReference type="EMBL" id="TDS55297.1"/>
    </source>
</evidence>
<evidence type="ECO:0000256" key="1">
    <source>
        <dbReference type="SAM" id="SignalP"/>
    </source>
</evidence>
<gene>
    <name evidence="2" type="ORF">C8P70_12217</name>
</gene>
<evidence type="ECO:0000313" key="3">
    <source>
        <dbReference type="Proteomes" id="UP000295215"/>
    </source>
</evidence>
<dbReference type="OrthoDB" id="791021at2"/>
<reference evidence="2 3" key="1">
    <citation type="submission" date="2019-03" db="EMBL/GenBank/DDBJ databases">
        <title>Genomic Encyclopedia of Archaeal and Bacterial Type Strains, Phase II (KMG-II): from individual species to whole genera.</title>
        <authorList>
            <person name="Goeker M."/>
        </authorList>
    </citation>
    <scope>NUCLEOTIDE SEQUENCE [LARGE SCALE GENOMIC DNA]</scope>
    <source>
        <strain evidence="2 3">DSM 28213</strain>
    </source>
</reference>
<dbReference type="RefSeq" id="WP_133713149.1">
    <property type="nucleotide sequence ID" value="NZ_SOAG01000022.1"/>
</dbReference>
<evidence type="ECO:0008006" key="4">
    <source>
        <dbReference type="Google" id="ProtNLM"/>
    </source>
</evidence>
<sequence length="175" mass="19460">MIKLNKKFVFTLLAGSLVFAAPLQAQNKEKPYYPKGFRIGFGLNGGLSTNSDYDGSVGVDARLQYDVSQKTSFTLTSGYAHLFNNEEGDLGLIPVKAGFKHFMNKNIYAMGELGAGFGTHKGMGNTFIWAPSIGFANSYIDISLRYERYNDYNTDQLGVRIAYGFSLKNYNKNKK</sequence>
<feature type="signal peptide" evidence="1">
    <location>
        <begin position="1"/>
        <end position="25"/>
    </location>
</feature>
<organism evidence="2 3">
    <name type="scientific">Myroides indicus</name>
    <dbReference type="NCBI Taxonomy" id="1323422"/>
    <lineage>
        <taxon>Bacteria</taxon>
        <taxon>Pseudomonadati</taxon>
        <taxon>Bacteroidota</taxon>
        <taxon>Flavobacteriia</taxon>
        <taxon>Flavobacteriales</taxon>
        <taxon>Flavobacteriaceae</taxon>
        <taxon>Myroides</taxon>
    </lineage>
</organism>
<protein>
    <recommendedName>
        <fullName evidence="4">Outer membrane protein with beta-barrel domain</fullName>
    </recommendedName>
</protein>
<keyword evidence="1" id="KW-0732">Signal</keyword>
<feature type="chain" id="PRO_5020182823" description="Outer membrane protein with beta-barrel domain" evidence="1">
    <location>
        <begin position="26"/>
        <end position="175"/>
    </location>
</feature>
<comment type="caution">
    <text evidence="2">The sequence shown here is derived from an EMBL/GenBank/DDBJ whole genome shotgun (WGS) entry which is preliminary data.</text>
</comment>
<name>A0A4R7EV64_9FLAO</name>
<dbReference type="AlphaFoldDB" id="A0A4R7EV64"/>
<dbReference type="Proteomes" id="UP000295215">
    <property type="component" value="Unassembled WGS sequence"/>
</dbReference>